<dbReference type="SUPFAM" id="SSF103007">
    <property type="entry name" value="Hypothetical protein TT1725"/>
    <property type="match status" value="1"/>
</dbReference>
<evidence type="ECO:0000313" key="1">
    <source>
        <dbReference type="EMBL" id="MBP2026985.1"/>
    </source>
</evidence>
<dbReference type="EMBL" id="JAGGLI010000006">
    <property type="protein sequence ID" value="MBP2026985.1"/>
    <property type="molecule type" value="Genomic_DNA"/>
</dbReference>
<proteinExistence type="predicted"/>
<dbReference type="PANTHER" id="PTHR36441">
    <property type="entry name" value="HYPOTHETICAL CYTOSOLIC PROTEIN"/>
    <property type="match status" value="1"/>
</dbReference>
<accession>A0ABS4KHZ1</accession>
<dbReference type="InterPro" id="IPR036746">
    <property type="entry name" value="TT1725-like_sf"/>
</dbReference>
<dbReference type="PANTHER" id="PTHR36441:SF1">
    <property type="entry name" value="DUF503 DOMAIN-CONTAINING PROTEIN"/>
    <property type="match status" value="1"/>
</dbReference>
<dbReference type="Gene3D" id="3.30.70.1120">
    <property type="entry name" value="TT1725-like"/>
    <property type="match status" value="1"/>
</dbReference>
<dbReference type="RefSeq" id="WP_209659569.1">
    <property type="nucleotide sequence ID" value="NZ_JAGGLI010000006.1"/>
</dbReference>
<protein>
    <submittedName>
        <fullName evidence="1">Uncharacterized protein YlxP (DUF503 family)</fullName>
    </submittedName>
</protein>
<keyword evidence="2" id="KW-1185">Reference proteome</keyword>
<reference evidence="1 2" key="1">
    <citation type="submission" date="2021-03" db="EMBL/GenBank/DDBJ databases">
        <title>Genomic Encyclopedia of Type Strains, Phase IV (KMG-IV): sequencing the most valuable type-strain genomes for metagenomic binning, comparative biology and taxonomic classification.</title>
        <authorList>
            <person name="Goeker M."/>
        </authorList>
    </citation>
    <scope>NUCLEOTIDE SEQUENCE [LARGE SCALE GENOMIC DNA]</scope>
    <source>
        <strain evidence="1 2">DSM 27512</strain>
    </source>
</reference>
<dbReference type="Proteomes" id="UP001314903">
    <property type="component" value="Unassembled WGS sequence"/>
</dbReference>
<sequence>MIVGICQVELRVYNCISLKSKRQVIKSIIERLKSRYNISIAEVGDNDIWQKSLLGFSCVSNSKKHIESVISNVFNFIENDERVEIISTDIEIV</sequence>
<organism evidence="1 2">
    <name type="scientific">Acetoanaerobium pronyense</name>
    <dbReference type="NCBI Taxonomy" id="1482736"/>
    <lineage>
        <taxon>Bacteria</taxon>
        <taxon>Bacillati</taxon>
        <taxon>Bacillota</taxon>
        <taxon>Clostridia</taxon>
        <taxon>Peptostreptococcales</taxon>
        <taxon>Filifactoraceae</taxon>
        <taxon>Acetoanaerobium</taxon>
    </lineage>
</organism>
<dbReference type="InterPro" id="IPR007546">
    <property type="entry name" value="DUF503"/>
</dbReference>
<dbReference type="Pfam" id="PF04456">
    <property type="entry name" value="DUF503"/>
    <property type="match status" value="1"/>
</dbReference>
<evidence type="ECO:0000313" key="2">
    <source>
        <dbReference type="Proteomes" id="UP001314903"/>
    </source>
</evidence>
<gene>
    <name evidence="1" type="ORF">J2Z35_000777</name>
</gene>
<name>A0ABS4KHZ1_9FIRM</name>
<comment type="caution">
    <text evidence="1">The sequence shown here is derived from an EMBL/GenBank/DDBJ whole genome shotgun (WGS) entry which is preliminary data.</text>
</comment>